<dbReference type="Pfam" id="PF07727">
    <property type="entry name" value="RVT_2"/>
    <property type="match status" value="1"/>
</dbReference>
<feature type="compositionally biased region" description="Polar residues" evidence="1">
    <location>
        <begin position="79"/>
        <end position="109"/>
    </location>
</feature>
<feature type="domain" description="Reverse transcriptase Ty1/copia-type" evidence="2">
    <location>
        <begin position="170"/>
        <end position="303"/>
    </location>
</feature>
<gene>
    <name evidence="3" type="ORF">Tci_059744</name>
</gene>
<feature type="compositionally biased region" description="Basic and acidic residues" evidence="1">
    <location>
        <begin position="643"/>
        <end position="697"/>
    </location>
</feature>
<dbReference type="AlphaFoldDB" id="A0A6L2NNR5"/>
<feature type="region of interest" description="Disordered" evidence="1">
    <location>
        <begin position="73"/>
        <end position="121"/>
    </location>
</feature>
<evidence type="ECO:0000259" key="2">
    <source>
        <dbReference type="Pfam" id="PF07727"/>
    </source>
</evidence>
<dbReference type="CDD" id="cd09272">
    <property type="entry name" value="RNase_HI_RT_Ty1"/>
    <property type="match status" value="1"/>
</dbReference>
<evidence type="ECO:0000256" key="1">
    <source>
        <dbReference type="SAM" id="MobiDB-lite"/>
    </source>
</evidence>
<reference evidence="3" key="1">
    <citation type="journal article" date="2019" name="Sci. Rep.">
        <title>Draft genome of Tanacetum cinerariifolium, the natural source of mosquito coil.</title>
        <authorList>
            <person name="Yamashiro T."/>
            <person name="Shiraishi A."/>
            <person name="Satake H."/>
            <person name="Nakayama K."/>
        </authorList>
    </citation>
    <scope>NUCLEOTIDE SEQUENCE</scope>
</reference>
<accession>A0A6L2NNR5</accession>
<dbReference type="InterPro" id="IPR013103">
    <property type="entry name" value="RVT_2"/>
</dbReference>
<feature type="region of interest" description="Disordered" evidence="1">
    <location>
        <begin position="1"/>
        <end position="26"/>
    </location>
</feature>
<name>A0A6L2NNR5_TANCI</name>
<proteinExistence type="predicted"/>
<dbReference type="PANTHER" id="PTHR11439:SF483">
    <property type="entry name" value="PEPTIDE SYNTHASE GLIP-LIKE, PUTATIVE (AFU_ORTHOLOGUE AFUA_3G12920)-RELATED"/>
    <property type="match status" value="1"/>
</dbReference>
<dbReference type="PANTHER" id="PTHR11439">
    <property type="entry name" value="GAG-POL-RELATED RETROTRANSPOSON"/>
    <property type="match status" value="1"/>
</dbReference>
<feature type="compositionally biased region" description="Polar residues" evidence="1">
    <location>
        <begin position="17"/>
        <end position="26"/>
    </location>
</feature>
<feature type="region of interest" description="Disordered" evidence="1">
    <location>
        <begin position="631"/>
        <end position="709"/>
    </location>
</feature>
<sequence>MASKKLSSVPELHFMTPGTSSSGLIPNTISKQPCIPPKRDDWDHLFQPMFNEYFTPPSIVVSTVPVATAPRPVDLADSPMSTSIDQDTPSTSITSTQEQEHSPNISQGFEESPKTPTFHYDPLHESLHEDLTSQGSSSNIRQTHTPFEHLGRWTKDHPIGNVIGDLVALVLKNKARLVARGFRQERRINFEESFAPVARIEAIRIFVENAAHKNLMIFQMNVKTTFLNGELKEEVYISQPEGFVDQDNPSHVYKLKKALYSLKQAPRAKHTKKHLYAVKQIFRYLKRTINMGLWYSKDTGMSLTAYAYADHVGCRDTRRSTFGGAQFLGEKLVSWSSKKQDCTSLSTAESEYVSLSACCAQVLWTRTQLTDYGYYFNKILIYYDSKSAIAISNNPVQQSRMKHIAVRYHFIKEHVEKDRLKFGKCNMRIKTDIKPKDQVVLDVLALTPFYQAFLISVDVPAIYIHEKTQVYGTILPKELTDQAMLESKAYQTYYAFTYGEKAPKPTYVRKKANPDTSPKQKPIQAIKGTRIKTKAKDDMIGKINLLWKIIFEKLNNVSTPRNAGNPMAPKSIVAISHVEREIIKKKGIKNPSKLFSLKHLSPISIKELNKNSSTPKRIQFINSIVILSKDNDTEEEDVSSTNAHEHDLESMVRRKEEAKERGREEDEIGTAKKVEELFKVEESEMETKEEVKEVFDDKTEEEEDADTKYYNPTLAIKELVYHEWLLKNPQPS</sequence>
<dbReference type="EMBL" id="BKCJ010009608">
    <property type="protein sequence ID" value="GEU87766.1"/>
    <property type="molecule type" value="Genomic_DNA"/>
</dbReference>
<protein>
    <submittedName>
        <fullName evidence="3">Gag-Pol polyprotein</fullName>
    </submittedName>
</protein>
<organism evidence="3">
    <name type="scientific">Tanacetum cinerariifolium</name>
    <name type="common">Dalmatian daisy</name>
    <name type="synonym">Chrysanthemum cinerariifolium</name>
    <dbReference type="NCBI Taxonomy" id="118510"/>
    <lineage>
        <taxon>Eukaryota</taxon>
        <taxon>Viridiplantae</taxon>
        <taxon>Streptophyta</taxon>
        <taxon>Embryophyta</taxon>
        <taxon>Tracheophyta</taxon>
        <taxon>Spermatophyta</taxon>
        <taxon>Magnoliopsida</taxon>
        <taxon>eudicotyledons</taxon>
        <taxon>Gunneridae</taxon>
        <taxon>Pentapetalae</taxon>
        <taxon>asterids</taxon>
        <taxon>campanulids</taxon>
        <taxon>Asterales</taxon>
        <taxon>Asteraceae</taxon>
        <taxon>Asteroideae</taxon>
        <taxon>Anthemideae</taxon>
        <taxon>Anthemidinae</taxon>
        <taxon>Tanacetum</taxon>
    </lineage>
</organism>
<evidence type="ECO:0000313" key="3">
    <source>
        <dbReference type="EMBL" id="GEU87766.1"/>
    </source>
</evidence>
<comment type="caution">
    <text evidence="3">The sequence shown here is derived from an EMBL/GenBank/DDBJ whole genome shotgun (WGS) entry which is preliminary data.</text>
</comment>